<evidence type="ECO:0000313" key="1">
    <source>
        <dbReference type="EMBL" id="CAB4180991.1"/>
    </source>
</evidence>
<accession>A0A6J5QHU3</accession>
<proteinExistence type="predicted"/>
<name>A0A6J5QHU3_9CAUD</name>
<dbReference type="Gene3D" id="2.60.340.10">
    <property type="entry name" value="baseplate structural protein gp8, domain 1"/>
    <property type="match status" value="1"/>
</dbReference>
<dbReference type="InterPro" id="IPR036327">
    <property type="entry name" value="Gp8_sf"/>
</dbReference>
<dbReference type="SUPFAM" id="SSF89433">
    <property type="entry name" value="Baseplate structural protein gp8"/>
    <property type="match status" value="1"/>
</dbReference>
<protein>
    <submittedName>
        <fullName evidence="1">Uncharacterized protein</fullName>
    </submittedName>
</protein>
<reference evidence="1" key="1">
    <citation type="submission" date="2020-05" db="EMBL/GenBank/DDBJ databases">
        <authorList>
            <person name="Chiriac C."/>
            <person name="Salcher M."/>
            <person name="Ghai R."/>
            <person name="Kavagutti S V."/>
        </authorList>
    </citation>
    <scope>NUCLEOTIDE SEQUENCE</scope>
</reference>
<dbReference type="EMBL" id="LR797022">
    <property type="protein sequence ID" value="CAB4180991.1"/>
    <property type="molecule type" value="Genomic_DNA"/>
</dbReference>
<sequence>MATLTIHHYLDIIKSFINDVETSRHSYYLFFGKPDPWLNSSGGNDDVNVTTNHVANDSVYQHESSIYHDIIFGKIITPSDIEYMIPRYDWVSNTVYDQYDQFTMDVFTDHFYVLTDEFNVFKVIDNNNYAPSTIKPALTSGISTFQTSDGYIWKFMYNVGSAANLAFTTASFIPVTPNTAVSANSTNGTIDAIRLVNGGNGYPYYTGYLSSSVDNKTLIIDNGASYSNNFYTKSSIYLKDGYGAGQIRQIQKYDGLNKIVTVDTSFDNYGVFNISGINNPASFVVGNILTQNIDSIATVYNKGIFRINDVLVQSDTGANGQIILANSTIVKVIKGQGSNAFSLDYPIYNTSQSANLASGKITVTPFTELNVASNTGAFTVGEYIYQANATSNTANGIVANVSYTQITDLTITSNTGAFTVGEWIYQNDGSANTANGIVYSVNTSLIKVTNVTGTFVSNSTVNNVRGNTSSSNAKITTITDLRISSNTGVFTVGEYIYQSNGSANTANGVVYSVNTTVIKVTNVSGVFVSNATANNVKGNTSTSNAVLTTIAVNNSLTIAANNFVNLRVGITTGTFVVNSTANSIKGNTSTSNATIKTVSSNNSGNNYLYSTNTAQTSFTTQFLVGDYVRVGENANLNIRRVTSVNSSVIVTDAAINSAISIVSANIYNVPYVLEASSVTLTKAHGVISNVNIYGVKITYSDKTNLAINFTPGEKVDLVDSSNTTQGVYGIVSYSNTTTTILTGVTGGNGFQSTLGGTLYTDLTISSNTGVFNVGEWVFQSNGSSNTANGIVSSVNSSVIRVGTVGGVFVANYSTQQIQGNTSGANAVVTYVNSNTVGGSSAYMRGESSLQRGKIDIIDSYPNVTVYDPTGEFLTGIQVNTRDPASGGVLGYANVISFYITPNQLTEYAISPTVTITGDGANSLAYSIVDTSDTSTGALTNIIMLNPGHNYTYANVVIVSNNFFSNGANATAVVSPVYGHGYDAYSELGAKYAGISMTVANGMSESYKFPVYGKYRRIGIIKNPLFDNVTVNLDSFDRVRLSINSLSVNTFATNEYVLQSNSGAVGQVVYANSSHIELKAVKGTFSANLKFANGSTANDNVRGLTSNSLANVATSNVIYFTVSSSTEVVSELTTGANAVIASPLSNTQLLLNSVGGRFATSDTIYDPITNAYANVVSIYVSNGTIDVSSIFADNFNQTLRFPLTSNSAPFSQFERVIQEFSNATAMVISANNEQDIVYTGANGSFSVGNIVRNSGNTVTGILTYANATYLRVTSVNGYFATGQTIINNLDIGATISGAHYALVLSDIGGSGLFSTGPNSGNVTGQTTGSTGKSNIINPDSSPAKNVIKYPDLTLNSGEVSYLENISSIFQLSNTSKETVKIVIKF</sequence>
<gene>
    <name evidence="1" type="ORF">UFOVP1071_5</name>
</gene>
<organism evidence="1">
    <name type="scientific">uncultured Caudovirales phage</name>
    <dbReference type="NCBI Taxonomy" id="2100421"/>
    <lineage>
        <taxon>Viruses</taxon>
        <taxon>Duplodnaviria</taxon>
        <taxon>Heunggongvirae</taxon>
        <taxon>Uroviricota</taxon>
        <taxon>Caudoviricetes</taxon>
        <taxon>Peduoviridae</taxon>
        <taxon>Maltschvirus</taxon>
        <taxon>Maltschvirus maltsch</taxon>
    </lineage>
</organism>